<dbReference type="NCBIfam" id="TIGR00231">
    <property type="entry name" value="small_GTP"/>
    <property type="match status" value="1"/>
</dbReference>
<comment type="similarity">
    <text evidence="2 8">Belongs to the TRAFAC class translation factor GTPase superfamily. Classic translation factor GTPase family. PrfC subfamily.</text>
</comment>
<dbReference type="RefSeq" id="WP_011421164.1">
    <property type="nucleotide sequence ID" value="NC_007760.1"/>
</dbReference>
<dbReference type="GO" id="GO:0006449">
    <property type="term" value="P:regulation of translational termination"/>
    <property type="evidence" value="ECO:0007669"/>
    <property type="project" value="UniProtKB-UniRule"/>
</dbReference>
<dbReference type="GO" id="GO:0005829">
    <property type="term" value="C:cytosol"/>
    <property type="evidence" value="ECO:0007669"/>
    <property type="project" value="TreeGrafter"/>
</dbReference>
<name>Q2IJP9_ANADE</name>
<dbReference type="SUPFAM" id="SSF54980">
    <property type="entry name" value="EF-G C-terminal domain-like"/>
    <property type="match status" value="1"/>
</dbReference>
<accession>Q2IJP9</accession>
<dbReference type="Gene3D" id="3.30.70.3280">
    <property type="entry name" value="Peptide chain release factor 3, domain III"/>
    <property type="match status" value="1"/>
</dbReference>
<comment type="function">
    <text evidence="8">Increases the formation of ribosomal termination complexes and stimulates activities of RF-1 and RF-2. It binds guanine nucleotides and has strong preference for UGA stop codons. It may interact directly with the ribosome. The stimulation of RF-1 and RF-2 is significantly reduced by GTP and GDP, but not by GMP.</text>
</comment>
<dbReference type="InterPro" id="IPR053905">
    <property type="entry name" value="EF-G-like_DII"/>
</dbReference>
<dbReference type="PRINTS" id="PR00315">
    <property type="entry name" value="ELONGATNFCT"/>
</dbReference>
<dbReference type="SUPFAM" id="SSF50447">
    <property type="entry name" value="Translation proteins"/>
    <property type="match status" value="1"/>
</dbReference>
<dbReference type="PROSITE" id="PS00301">
    <property type="entry name" value="G_TR_1"/>
    <property type="match status" value="1"/>
</dbReference>
<keyword evidence="6 8" id="KW-0342">GTP-binding</keyword>
<evidence type="ECO:0000256" key="3">
    <source>
        <dbReference type="ARBA" id="ARBA00022490"/>
    </source>
</evidence>
<dbReference type="InterPro" id="IPR032090">
    <property type="entry name" value="RF3_C"/>
</dbReference>
<dbReference type="KEGG" id="ade:Adeh_2112"/>
<dbReference type="EMBL" id="CP000251">
    <property type="protein sequence ID" value="ABC81882.1"/>
    <property type="molecule type" value="Genomic_DNA"/>
</dbReference>
<dbReference type="Proteomes" id="UP000001935">
    <property type="component" value="Chromosome"/>
</dbReference>
<evidence type="ECO:0000256" key="1">
    <source>
        <dbReference type="ARBA" id="ARBA00004496"/>
    </source>
</evidence>
<dbReference type="Pfam" id="PF00009">
    <property type="entry name" value="GTP_EFTU"/>
    <property type="match status" value="1"/>
</dbReference>
<dbReference type="InterPro" id="IPR009000">
    <property type="entry name" value="Transl_B-barrel_sf"/>
</dbReference>
<evidence type="ECO:0000256" key="5">
    <source>
        <dbReference type="ARBA" id="ARBA00022917"/>
    </source>
</evidence>
<dbReference type="AlphaFoldDB" id="Q2IJP9"/>
<dbReference type="PANTHER" id="PTHR43556">
    <property type="entry name" value="PEPTIDE CHAIN RELEASE FACTOR RF3"/>
    <property type="match status" value="1"/>
</dbReference>
<feature type="binding site" evidence="8">
    <location>
        <begin position="84"/>
        <end position="88"/>
    </location>
    <ligand>
        <name>GTP</name>
        <dbReference type="ChEBI" id="CHEBI:37565"/>
    </ligand>
</feature>
<feature type="domain" description="Tr-type G" evidence="9">
    <location>
        <begin position="7"/>
        <end position="282"/>
    </location>
</feature>
<gene>
    <name evidence="8" type="primary">prfC</name>
    <name evidence="10" type="ordered locus">Adeh_2112</name>
</gene>
<dbReference type="InterPro" id="IPR000795">
    <property type="entry name" value="T_Tr_GTP-bd_dom"/>
</dbReference>
<sequence length="541" mass="60575">MSHHEISRRRTFAIIAHPDAGKTTLTEKLLLYGGVIQLAGAVKAKRGRANAVSDWMEMERERGISITTSVLQFPYRGLQMNLLDTPGHADFSEDTYRTLHAVDGAVMLLDCAKGVESQTRKLFRVCRQRSIPIFTFVNKMDRPGRDAFELIGEVESVLGIGVYPITWPVFRSGVFRGVYHRMARRVYLFDADHANSSSTTGAERPPVEVTGIDDPMLREALDDAGYDRLRAEADLLDAAGDGFDRARFEAGELSPMFFGSAVNNFGLEAFLETFSELMPPPRPRDTDQGPVEPTRDEFSGFVFKIQANMDKAHRDRVAFVRICSGRMVRGMKAHHVRSGKDVRLANPTQFLARDRNVVDESWAGDVVGIHDPGNLEIGDTLTGGSRFVYEGIPSFAPEHFRRLALVDPMRRKQFATGLEQLAQEGTVQLYRPPAGRAGDLVLGALGQLQFEVVRYRLESEYSVQVRVEPVPYQLARWVSRADGKPLDLDALHDAVEGMVVLDVRERPVVLFDREWALRTAERLHPEYRFAETATGVVVRAA</sequence>
<dbReference type="Gene3D" id="3.40.50.300">
    <property type="entry name" value="P-loop containing nucleotide triphosphate hydrolases"/>
    <property type="match status" value="1"/>
</dbReference>
<evidence type="ECO:0000256" key="7">
    <source>
        <dbReference type="ARBA" id="ARBA00073639"/>
    </source>
</evidence>
<dbReference type="InterPro" id="IPR041732">
    <property type="entry name" value="RF3_GTP-bd"/>
</dbReference>
<evidence type="ECO:0000256" key="8">
    <source>
        <dbReference type="HAMAP-Rule" id="MF_00072"/>
    </source>
</evidence>
<keyword evidence="4 8" id="KW-0547">Nucleotide-binding</keyword>
<dbReference type="InterPro" id="IPR005225">
    <property type="entry name" value="Small_GTP-bd"/>
</dbReference>
<proteinExistence type="inferred from homology"/>
<dbReference type="InterPro" id="IPR038467">
    <property type="entry name" value="RF3_dom_3_sf"/>
</dbReference>
<dbReference type="PANTHER" id="PTHR43556:SF2">
    <property type="entry name" value="PEPTIDE CHAIN RELEASE FACTOR RF3"/>
    <property type="match status" value="1"/>
</dbReference>
<dbReference type="GO" id="GO:0003924">
    <property type="term" value="F:GTPase activity"/>
    <property type="evidence" value="ECO:0007669"/>
    <property type="project" value="InterPro"/>
</dbReference>
<reference evidence="10" key="1">
    <citation type="submission" date="2006-01" db="EMBL/GenBank/DDBJ databases">
        <title>Complete sequence of Anaeromyxobacter dehalogenans 2CP-C.</title>
        <authorList>
            <consortium name="US DOE Joint Genome Institute"/>
            <person name="Copeland A."/>
            <person name="Lucas S."/>
            <person name="Lapidus A."/>
            <person name="Barry K."/>
            <person name="Detter J.C."/>
            <person name="Glavina T."/>
            <person name="Hammon N."/>
            <person name="Israni S."/>
            <person name="Pitluck S."/>
            <person name="Brettin T."/>
            <person name="Bruce D."/>
            <person name="Han C."/>
            <person name="Tapia R."/>
            <person name="Gilna P."/>
            <person name="Kiss H."/>
            <person name="Schmutz J."/>
            <person name="Larimer F."/>
            <person name="Land M."/>
            <person name="Kyrpides N."/>
            <person name="Anderson I."/>
            <person name="Sanford R.A."/>
            <person name="Ritalahti K.M."/>
            <person name="Thomas H.S."/>
            <person name="Kirby J.R."/>
            <person name="Zhulin I.B."/>
            <person name="Loeffler F.E."/>
            <person name="Richardson P."/>
        </authorList>
    </citation>
    <scope>NUCLEOTIDE SEQUENCE</scope>
    <source>
        <strain evidence="10">2CP-C</strain>
    </source>
</reference>
<dbReference type="HAMAP" id="MF_00072">
    <property type="entry name" value="Rel_fac_3"/>
    <property type="match status" value="1"/>
</dbReference>
<feature type="binding site" evidence="8">
    <location>
        <begin position="138"/>
        <end position="141"/>
    </location>
    <ligand>
        <name>GTP</name>
        <dbReference type="ChEBI" id="CHEBI:37565"/>
    </ligand>
</feature>
<evidence type="ECO:0000313" key="10">
    <source>
        <dbReference type="EMBL" id="ABC81882.1"/>
    </source>
</evidence>
<dbReference type="PROSITE" id="PS51722">
    <property type="entry name" value="G_TR_2"/>
    <property type="match status" value="1"/>
</dbReference>
<keyword evidence="3 8" id="KW-0963">Cytoplasm</keyword>
<dbReference type="InterPro" id="IPR004548">
    <property type="entry name" value="PrfC"/>
</dbReference>
<protein>
    <recommendedName>
        <fullName evidence="7 8">Peptide chain release factor 3</fullName>
        <shortName evidence="8">RF-3</shortName>
    </recommendedName>
</protein>
<dbReference type="Pfam" id="PF22042">
    <property type="entry name" value="EF-G_D2"/>
    <property type="match status" value="1"/>
</dbReference>
<comment type="caution">
    <text evidence="8">Lacks conserved residue(s) required for the propagation of feature annotation.</text>
</comment>
<dbReference type="SUPFAM" id="SSF52540">
    <property type="entry name" value="P-loop containing nucleoside triphosphate hydrolases"/>
    <property type="match status" value="1"/>
</dbReference>
<dbReference type="FunFam" id="3.40.50.300:FF:000542">
    <property type="entry name" value="Peptide chain release factor 3"/>
    <property type="match status" value="1"/>
</dbReference>
<dbReference type="NCBIfam" id="NF001964">
    <property type="entry name" value="PRK00741.1"/>
    <property type="match status" value="1"/>
</dbReference>
<evidence type="ECO:0000256" key="4">
    <source>
        <dbReference type="ARBA" id="ARBA00022741"/>
    </source>
</evidence>
<dbReference type="GO" id="GO:0005525">
    <property type="term" value="F:GTP binding"/>
    <property type="evidence" value="ECO:0007669"/>
    <property type="project" value="UniProtKB-UniRule"/>
</dbReference>
<keyword evidence="5 8" id="KW-0648">Protein biosynthesis</keyword>
<dbReference type="STRING" id="290397.Adeh_2112"/>
<dbReference type="Gene3D" id="2.40.30.10">
    <property type="entry name" value="Translation factors"/>
    <property type="match status" value="1"/>
</dbReference>
<organism evidence="10 11">
    <name type="scientific">Anaeromyxobacter dehalogenans (strain 2CP-C)</name>
    <dbReference type="NCBI Taxonomy" id="290397"/>
    <lineage>
        <taxon>Bacteria</taxon>
        <taxon>Pseudomonadati</taxon>
        <taxon>Myxococcota</taxon>
        <taxon>Myxococcia</taxon>
        <taxon>Myxococcales</taxon>
        <taxon>Cystobacterineae</taxon>
        <taxon>Anaeromyxobacteraceae</taxon>
        <taxon>Anaeromyxobacter</taxon>
    </lineage>
</organism>
<evidence type="ECO:0000259" key="9">
    <source>
        <dbReference type="PROSITE" id="PS51722"/>
    </source>
</evidence>
<dbReference type="OrthoDB" id="9801591at2"/>
<dbReference type="FunFam" id="3.30.70.3280:FF:000001">
    <property type="entry name" value="Peptide chain release factor 3"/>
    <property type="match status" value="1"/>
</dbReference>
<dbReference type="GO" id="GO:0016149">
    <property type="term" value="F:translation release factor activity, codon specific"/>
    <property type="evidence" value="ECO:0007669"/>
    <property type="project" value="UniProtKB-UniRule"/>
</dbReference>
<dbReference type="InterPro" id="IPR027417">
    <property type="entry name" value="P-loop_NTPase"/>
</dbReference>
<dbReference type="CDD" id="cd04169">
    <property type="entry name" value="RF3"/>
    <property type="match status" value="1"/>
</dbReference>
<dbReference type="InterPro" id="IPR035647">
    <property type="entry name" value="EFG_III/V"/>
</dbReference>
<dbReference type="HOGENOM" id="CLU_002794_2_1_7"/>
<dbReference type="GO" id="GO:0016150">
    <property type="term" value="F:translation release factor activity, codon nonspecific"/>
    <property type="evidence" value="ECO:0007669"/>
    <property type="project" value="TreeGrafter"/>
</dbReference>
<comment type="subcellular location">
    <subcellularLocation>
        <location evidence="1 8">Cytoplasm</location>
    </subcellularLocation>
</comment>
<evidence type="ECO:0000256" key="6">
    <source>
        <dbReference type="ARBA" id="ARBA00023134"/>
    </source>
</evidence>
<dbReference type="NCBIfam" id="TIGR00503">
    <property type="entry name" value="prfC"/>
    <property type="match status" value="1"/>
</dbReference>
<dbReference type="Pfam" id="PF16658">
    <property type="entry name" value="RF3_C"/>
    <property type="match status" value="1"/>
</dbReference>
<evidence type="ECO:0000313" key="11">
    <source>
        <dbReference type="Proteomes" id="UP000001935"/>
    </source>
</evidence>
<dbReference type="InterPro" id="IPR031157">
    <property type="entry name" value="G_TR_CS"/>
</dbReference>
<dbReference type="eggNOG" id="COG4108">
    <property type="taxonomic scope" value="Bacteria"/>
</dbReference>
<evidence type="ECO:0000256" key="2">
    <source>
        <dbReference type="ARBA" id="ARBA00009978"/>
    </source>
</evidence>